<dbReference type="Gene3D" id="3.40.1280.10">
    <property type="match status" value="1"/>
</dbReference>
<dbReference type="AlphaFoldDB" id="W6AG41"/>
<evidence type="ECO:0000256" key="2">
    <source>
        <dbReference type="ARBA" id="ARBA00022679"/>
    </source>
</evidence>
<keyword evidence="5" id="KW-0698">rRNA processing</keyword>
<evidence type="ECO:0000313" key="6">
    <source>
        <dbReference type="EMBL" id="AHI52679.1"/>
    </source>
</evidence>
<dbReference type="InterPro" id="IPR029028">
    <property type="entry name" value="Alpha/beta_knot_MTases"/>
</dbReference>
<evidence type="ECO:0000256" key="5">
    <source>
        <dbReference type="HAMAP-Rule" id="MF_00658"/>
    </source>
</evidence>
<feature type="binding site" evidence="5">
    <location>
        <position position="103"/>
    </location>
    <ligand>
        <name>S-adenosyl-L-methionine</name>
        <dbReference type="ChEBI" id="CHEBI:59789"/>
    </ligand>
</feature>
<dbReference type="KEGG" id="scq:SCULI_v1c03380"/>
<dbReference type="PIRSF" id="PIRSF004505">
    <property type="entry name" value="MT_bac"/>
    <property type="match status" value="1"/>
</dbReference>
<dbReference type="EC" id="2.1.1.177" evidence="5"/>
<protein>
    <recommendedName>
        <fullName evidence="5">Ribosomal RNA large subunit methyltransferase H</fullName>
        <ecNumber evidence="5">2.1.1.177</ecNumber>
    </recommendedName>
    <alternativeName>
        <fullName evidence="5">23S rRNA (pseudouridine1915-N3)-methyltransferase</fullName>
    </alternativeName>
    <alternativeName>
        <fullName evidence="5">23S rRNA m3Psi1915 methyltransferase</fullName>
    </alternativeName>
    <alternativeName>
        <fullName evidence="5">rRNA (pseudouridine-N3-)-methyltransferase RlmH</fullName>
    </alternativeName>
</protein>
<gene>
    <name evidence="6" type="primary">yydA</name>
    <name evidence="5" type="synonym">rlmH</name>
    <name evidence="6" type="ORF">SCULI_v1c03380</name>
</gene>
<dbReference type="InterPro" id="IPR029026">
    <property type="entry name" value="tRNA_m1G_MTases_N"/>
</dbReference>
<dbReference type="InterPro" id="IPR003742">
    <property type="entry name" value="RlmH-like"/>
</dbReference>
<comment type="subunit">
    <text evidence="5">Homodimer.</text>
</comment>
<proteinExistence type="inferred from homology"/>
<dbReference type="PATRIC" id="fig|1276246.3.peg.337"/>
<dbReference type="RefSeq" id="WP_025362920.1">
    <property type="nucleotide sequence ID" value="NZ_CP006681.1"/>
</dbReference>
<dbReference type="eggNOG" id="COG1576">
    <property type="taxonomic scope" value="Bacteria"/>
</dbReference>
<dbReference type="PANTHER" id="PTHR33603">
    <property type="entry name" value="METHYLTRANSFERASE"/>
    <property type="match status" value="1"/>
</dbReference>
<dbReference type="STRING" id="1276246.SCULI_v1c03380"/>
<dbReference type="HAMAP" id="MF_00658">
    <property type="entry name" value="23SrRNA_methyltr_H"/>
    <property type="match status" value="1"/>
</dbReference>
<dbReference type="OrthoDB" id="9806643at2"/>
<dbReference type="HOGENOM" id="CLU_100552_0_0_14"/>
<sequence>MKIKVMCFNKISSEFSDAYSFFVEKINKVADLEVIEIPEVNLGDIKSNRVKNEETLLKKMDELKDFEIFLLDINARQYTSNDFAKAIEKNKDFKGAKMAFIIGPSDGFSVEFRIKFTNKISFGPMTFPYSLIRTMLVEQIYRSFKIIRNEPYHK</sequence>
<dbReference type="GO" id="GO:0070038">
    <property type="term" value="F:rRNA (pseudouridine-N3-)-methyltransferase activity"/>
    <property type="evidence" value="ECO:0007669"/>
    <property type="project" value="UniProtKB-UniRule"/>
</dbReference>
<comment type="similarity">
    <text evidence="4 5">Belongs to the RNA methyltransferase RlmH family.</text>
</comment>
<dbReference type="Proteomes" id="UP000019267">
    <property type="component" value="Chromosome"/>
</dbReference>
<keyword evidence="5" id="KW-0963">Cytoplasm</keyword>
<accession>W6AG41</accession>
<dbReference type="GO" id="GO:0005737">
    <property type="term" value="C:cytoplasm"/>
    <property type="evidence" value="ECO:0007669"/>
    <property type="project" value="UniProtKB-SubCell"/>
</dbReference>
<organism evidence="6 7">
    <name type="scientific">Spiroplasma culicicola AES-1</name>
    <dbReference type="NCBI Taxonomy" id="1276246"/>
    <lineage>
        <taxon>Bacteria</taxon>
        <taxon>Bacillati</taxon>
        <taxon>Mycoplasmatota</taxon>
        <taxon>Mollicutes</taxon>
        <taxon>Entomoplasmatales</taxon>
        <taxon>Spiroplasmataceae</taxon>
        <taxon>Spiroplasma</taxon>
    </lineage>
</organism>
<feature type="binding site" evidence="5">
    <location>
        <position position="71"/>
    </location>
    <ligand>
        <name>S-adenosyl-L-methionine</name>
        <dbReference type="ChEBI" id="CHEBI:59789"/>
    </ligand>
</feature>
<dbReference type="PANTHER" id="PTHR33603:SF1">
    <property type="entry name" value="RIBOSOMAL RNA LARGE SUBUNIT METHYLTRANSFERASE H"/>
    <property type="match status" value="1"/>
</dbReference>
<keyword evidence="1 5" id="KW-0489">Methyltransferase</keyword>
<keyword evidence="7" id="KW-1185">Reference proteome</keyword>
<comment type="function">
    <text evidence="5">Specifically methylates the pseudouridine at position 1915 (m3Psi1915) in 23S rRNA.</text>
</comment>
<name>W6AG41_9MOLU</name>
<dbReference type="CDD" id="cd18081">
    <property type="entry name" value="RlmH-like"/>
    <property type="match status" value="1"/>
</dbReference>
<evidence type="ECO:0000256" key="4">
    <source>
        <dbReference type="ARBA" id="ARBA00038303"/>
    </source>
</evidence>
<dbReference type="EMBL" id="CP006681">
    <property type="protein sequence ID" value="AHI52679.1"/>
    <property type="molecule type" value="Genomic_DNA"/>
</dbReference>
<dbReference type="SUPFAM" id="SSF75217">
    <property type="entry name" value="alpha/beta knot"/>
    <property type="match status" value="1"/>
</dbReference>
<keyword evidence="3 5" id="KW-0949">S-adenosyl-L-methionine</keyword>
<reference evidence="6 7" key="1">
    <citation type="journal article" date="2014" name="Genome Biol. Evol.">
        <title>Molecular evolution of the substrate utilization strategies and putative virulence factors in mosquito-associated Spiroplasma species.</title>
        <authorList>
            <person name="Chang T.H."/>
            <person name="Lo W.S."/>
            <person name="Ku C."/>
            <person name="Chen L.L."/>
            <person name="Kuo C.H."/>
        </authorList>
    </citation>
    <scope>NUCLEOTIDE SEQUENCE [LARGE SCALE GENOMIC DNA]</scope>
    <source>
        <strain evidence="6">AES-1</strain>
    </source>
</reference>
<evidence type="ECO:0000313" key="7">
    <source>
        <dbReference type="Proteomes" id="UP000019267"/>
    </source>
</evidence>
<evidence type="ECO:0000256" key="1">
    <source>
        <dbReference type="ARBA" id="ARBA00022603"/>
    </source>
</evidence>
<comment type="catalytic activity">
    <reaction evidence="5">
        <text>pseudouridine(1915) in 23S rRNA + S-adenosyl-L-methionine = N(3)-methylpseudouridine(1915) in 23S rRNA + S-adenosyl-L-homocysteine + H(+)</text>
        <dbReference type="Rhea" id="RHEA:42752"/>
        <dbReference type="Rhea" id="RHEA-COMP:10221"/>
        <dbReference type="Rhea" id="RHEA-COMP:10222"/>
        <dbReference type="ChEBI" id="CHEBI:15378"/>
        <dbReference type="ChEBI" id="CHEBI:57856"/>
        <dbReference type="ChEBI" id="CHEBI:59789"/>
        <dbReference type="ChEBI" id="CHEBI:65314"/>
        <dbReference type="ChEBI" id="CHEBI:74486"/>
        <dbReference type="EC" id="2.1.1.177"/>
    </reaction>
</comment>
<comment type="subcellular location">
    <subcellularLocation>
        <location evidence="5">Cytoplasm</location>
    </subcellularLocation>
</comment>
<keyword evidence="2 5" id="KW-0808">Transferase</keyword>
<evidence type="ECO:0000256" key="3">
    <source>
        <dbReference type="ARBA" id="ARBA00022691"/>
    </source>
</evidence>
<dbReference type="Pfam" id="PF02590">
    <property type="entry name" value="SPOUT_MTase"/>
    <property type="match status" value="1"/>
</dbReference>
<feature type="binding site" evidence="5">
    <location>
        <begin position="122"/>
        <end position="127"/>
    </location>
    <ligand>
        <name>S-adenosyl-L-methionine</name>
        <dbReference type="ChEBI" id="CHEBI:59789"/>
    </ligand>
</feature>